<dbReference type="EMBL" id="FBWG01000004">
    <property type="protein sequence ID" value="CUX17717.1"/>
    <property type="molecule type" value="Genomic_DNA"/>
</dbReference>
<evidence type="ECO:0000313" key="1">
    <source>
        <dbReference type="EMBL" id="CUX17717.1"/>
    </source>
</evidence>
<proteinExistence type="predicted"/>
<reference evidence="1 2" key="1">
    <citation type="submission" date="2016-01" db="EMBL/GenBank/DDBJ databases">
        <authorList>
            <person name="Oliw E.H."/>
        </authorList>
    </citation>
    <scope>NUCLEOTIDE SEQUENCE [LARGE SCALE GENOMIC DNA]</scope>
    <source>
        <strain evidence="1 2">Zutra 3-1</strain>
    </source>
</reference>
<name>A0A1S7P8R6_9HYPH</name>
<evidence type="ECO:0000313" key="2">
    <source>
        <dbReference type="Proteomes" id="UP000191987"/>
    </source>
</evidence>
<dbReference type="AlphaFoldDB" id="A0A1S7P8R6"/>
<organism evidence="1 2">
    <name type="scientific">Agrobacterium deltaense Zutra 3/1</name>
    <dbReference type="NCBI Taxonomy" id="1183427"/>
    <lineage>
        <taxon>Bacteria</taxon>
        <taxon>Pseudomonadati</taxon>
        <taxon>Pseudomonadota</taxon>
        <taxon>Alphaproteobacteria</taxon>
        <taxon>Hyphomicrobiales</taxon>
        <taxon>Rhizobiaceae</taxon>
        <taxon>Rhizobium/Agrobacterium group</taxon>
        <taxon>Agrobacterium</taxon>
    </lineage>
</organism>
<gene>
    <name evidence="1" type="ORF">AGR7C_Cc120013</name>
</gene>
<sequence length="73" mass="8235">MRTTTSNACMFFHSRVPKHKPSTLFVAGNGQICSHSNATTRLQKSVAKSSQNFRARKFYRAGIIVAHEKRPGW</sequence>
<dbReference type="Proteomes" id="UP000191987">
    <property type="component" value="Unassembled WGS sequence"/>
</dbReference>
<protein>
    <submittedName>
        <fullName evidence="1">Uncharacterized protein</fullName>
    </submittedName>
</protein>
<accession>A0A1S7P8R6</accession>